<dbReference type="Pfam" id="PF04355">
    <property type="entry name" value="BamE"/>
    <property type="match status" value="1"/>
</dbReference>
<evidence type="ECO:0000259" key="3">
    <source>
        <dbReference type="Pfam" id="PF04355"/>
    </source>
</evidence>
<reference evidence="4" key="1">
    <citation type="submission" date="2018-05" db="EMBL/GenBank/DDBJ databases">
        <authorList>
            <person name="Lanie J.A."/>
            <person name="Ng W.-L."/>
            <person name="Kazmierczak K.M."/>
            <person name="Andrzejewski T.M."/>
            <person name="Davidsen T.M."/>
            <person name="Wayne K.J."/>
            <person name="Tettelin H."/>
            <person name="Glass J.I."/>
            <person name="Rusch D."/>
            <person name="Podicherti R."/>
            <person name="Tsui H.-C.T."/>
            <person name="Winkler M.E."/>
        </authorList>
    </citation>
    <scope>NUCLEOTIDE SEQUENCE</scope>
</reference>
<dbReference type="GO" id="GO:0019867">
    <property type="term" value="C:outer membrane"/>
    <property type="evidence" value="ECO:0007669"/>
    <property type="project" value="InterPro"/>
</dbReference>
<evidence type="ECO:0000313" key="4">
    <source>
        <dbReference type="EMBL" id="SVE24603.1"/>
    </source>
</evidence>
<dbReference type="InterPro" id="IPR037873">
    <property type="entry name" value="BamE-like"/>
</dbReference>
<feature type="non-terminal residue" evidence="4">
    <location>
        <position position="141"/>
    </location>
</feature>
<name>A0A383BXQ7_9ZZZZ</name>
<protein>
    <recommendedName>
        <fullName evidence="3">Outer membrane protein assembly factor BamE domain-containing protein</fullName>
    </recommendedName>
</protein>
<dbReference type="PROSITE" id="PS51257">
    <property type="entry name" value="PROKAR_LIPOPROTEIN"/>
    <property type="match status" value="1"/>
</dbReference>
<accession>A0A383BXQ7</accession>
<feature type="domain" description="Outer membrane protein assembly factor BamE" evidence="3">
    <location>
        <begin position="44"/>
        <end position="105"/>
    </location>
</feature>
<gene>
    <name evidence="4" type="ORF">METZ01_LOCUS477457</name>
</gene>
<dbReference type="Gene3D" id="3.30.1450.10">
    <property type="match status" value="1"/>
</dbReference>
<dbReference type="InterPro" id="IPR007450">
    <property type="entry name" value="BamE_dom"/>
</dbReference>
<evidence type="ECO:0000256" key="1">
    <source>
        <dbReference type="ARBA" id="ARBA00022729"/>
    </source>
</evidence>
<dbReference type="EMBL" id="UINC01204057">
    <property type="protein sequence ID" value="SVE24603.1"/>
    <property type="molecule type" value="Genomic_DNA"/>
</dbReference>
<dbReference type="AlphaFoldDB" id="A0A383BXQ7"/>
<keyword evidence="2" id="KW-0472">Membrane</keyword>
<organism evidence="4">
    <name type="scientific">marine metagenome</name>
    <dbReference type="NCBI Taxonomy" id="408172"/>
    <lineage>
        <taxon>unclassified sequences</taxon>
        <taxon>metagenomes</taxon>
        <taxon>ecological metagenomes</taxon>
    </lineage>
</organism>
<proteinExistence type="predicted"/>
<evidence type="ECO:0000256" key="2">
    <source>
        <dbReference type="ARBA" id="ARBA00023136"/>
    </source>
</evidence>
<keyword evidence="1" id="KW-0732">Signal</keyword>
<sequence>MKKYIYLSVIILFFITACQRKEVTKTHGIAYLEKREKLIVVNKSNKNDTINVLGQPSTKGMTDDNLWIYIERTTTRGSIFMLGRSYLKKNNVLVLEFDKYGILTKKEFYNKKKMKKISFAKGVTENEIRKENFIEGFLSSV</sequence>